<reference evidence="2 3" key="1">
    <citation type="submission" date="2018-06" db="EMBL/GenBank/DDBJ databases">
        <title>Genomic Encyclopedia of Type Strains, Phase IV (KMG-IV): sequencing the most valuable type-strain genomes for metagenomic binning, comparative biology and taxonomic classification.</title>
        <authorList>
            <person name="Goeker M."/>
        </authorList>
    </citation>
    <scope>NUCLEOTIDE SEQUENCE [LARGE SCALE GENOMIC DNA]</scope>
    <source>
        <strain evidence="2 3">DSM 24875</strain>
    </source>
</reference>
<sequence>MADADGERLGADNGMNRLGGARPGSDGASEARSRRSGRGPTGKEACRPDDQPSPRVALAAQIGSDWPFT</sequence>
<feature type="region of interest" description="Disordered" evidence="1">
    <location>
        <begin position="1"/>
        <end position="69"/>
    </location>
</feature>
<proteinExistence type="predicted"/>
<evidence type="ECO:0000256" key="1">
    <source>
        <dbReference type="SAM" id="MobiDB-lite"/>
    </source>
</evidence>
<accession>A0A366FE49</accession>
<comment type="caution">
    <text evidence="2">The sequence shown here is derived from an EMBL/GenBank/DDBJ whole genome shotgun (WGS) entry which is preliminary data.</text>
</comment>
<dbReference type="Proteomes" id="UP000253529">
    <property type="component" value="Unassembled WGS sequence"/>
</dbReference>
<organism evidence="2 3">
    <name type="scientific">Roseiarcus fermentans</name>
    <dbReference type="NCBI Taxonomy" id="1473586"/>
    <lineage>
        <taxon>Bacteria</taxon>
        <taxon>Pseudomonadati</taxon>
        <taxon>Pseudomonadota</taxon>
        <taxon>Alphaproteobacteria</taxon>
        <taxon>Hyphomicrobiales</taxon>
        <taxon>Roseiarcaceae</taxon>
        <taxon>Roseiarcus</taxon>
    </lineage>
</organism>
<evidence type="ECO:0000313" key="3">
    <source>
        <dbReference type="Proteomes" id="UP000253529"/>
    </source>
</evidence>
<dbReference type="EMBL" id="QNRK01000014">
    <property type="protein sequence ID" value="RBP12220.1"/>
    <property type="molecule type" value="Genomic_DNA"/>
</dbReference>
<dbReference type="RefSeq" id="WP_147262764.1">
    <property type="nucleotide sequence ID" value="NZ_QNRK01000014.1"/>
</dbReference>
<name>A0A366FE49_9HYPH</name>
<gene>
    <name evidence="2" type="ORF">DFR50_11449</name>
</gene>
<keyword evidence="3" id="KW-1185">Reference proteome</keyword>
<protein>
    <submittedName>
        <fullName evidence="2">Uncharacterized protein</fullName>
    </submittedName>
</protein>
<dbReference type="AlphaFoldDB" id="A0A366FE49"/>
<feature type="compositionally biased region" description="Basic and acidic residues" evidence="1">
    <location>
        <begin position="1"/>
        <end position="10"/>
    </location>
</feature>
<evidence type="ECO:0000313" key="2">
    <source>
        <dbReference type="EMBL" id="RBP12220.1"/>
    </source>
</evidence>